<evidence type="ECO:0000313" key="4">
    <source>
        <dbReference type="EMBL" id="CAE0317615.1"/>
    </source>
</evidence>
<accession>A0A7S3I9J5</accession>
<evidence type="ECO:0000256" key="2">
    <source>
        <dbReference type="ARBA" id="ARBA00022980"/>
    </source>
</evidence>
<dbReference type="GO" id="GO:0022627">
    <property type="term" value="C:cytosolic small ribosomal subunit"/>
    <property type="evidence" value="ECO:0007669"/>
    <property type="project" value="TreeGrafter"/>
</dbReference>
<organism evidence="4">
    <name type="scientific">Fabrea salina</name>
    <dbReference type="NCBI Taxonomy" id="342563"/>
    <lineage>
        <taxon>Eukaryota</taxon>
        <taxon>Sar</taxon>
        <taxon>Alveolata</taxon>
        <taxon>Ciliophora</taxon>
        <taxon>Postciliodesmatophora</taxon>
        <taxon>Heterotrichea</taxon>
        <taxon>Heterotrichida</taxon>
        <taxon>Fabreidae</taxon>
        <taxon>Fabrea</taxon>
    </lineage>
</organism>
<dbReference type="GO" id="GO:0006412">
    <property type="term" value="P:translation"/>
    <property type="evidence" value="ECO:0007669"/>
    <property type="project" value="InterPro"/>
</dbReference>
<dbReference type="PANTHER" id="PTHR10744:SF1">
    <property type="entry name" value="SMALL RIBOSOMAL SUBUNIT PROTEIN US17M"/>
    <property type="match status" value="1"/>
</dbReference>
<protein>
    <recommendedName>
        <fullName evidence="5">30S ribosomal protein S17, chloroplastic</fullName>
    </recommendedName>
</protein>
<dbReference type="PRINTS" id="PR00973">
    <property type="entry name" value="RIBOSOMALS17"/>
</dbReference>
<dbReference type="AlphaFoldDB" id="A0A7S3I9J5"/>
<dbReference type="EMBL" id="HBIF01001035">
    <property type="protein sequence ID" value="CAE0317615.1"/>
    <property type="molecule type" value="Transcribed_RNA"/>
</dbReference>
<dbReference type="Pfam" id="PF00366">
    <property type="entry name" value="Ribosomal_S17"/>
    <property type="match status" value="1"/>
</dbReference>
<evidence type="ECO:0000256" key="3">
    <source>
        <dbReference type="ARBA" id="ARBA00023274"/>
    </source>
</evidence>
<dbReference type="InterPro" id="IPR012340">
    <property type="entry name" value="NA-bd_OB-fold"/>
</dbReference>
<dbReference type="SUPFAM" id="SSF50249">
    <property type="entry name" value="Nucleic acid-binding proteins"/>
    <property type="match status" value="1"/>
</dbReference>
<name>A0A7S3I9J5_9CILI</name>
<dbReference type="PANTHER" id="PTHR10744">
    <property type="entry name" value="40S RIBOSOMAL PROTEIN S11 FAMILY MEMBER"/>
    <property type="match status" value="1"/>
</dbReference>
<evidence type="ECO:0008006" key="5">
    <source>
        <dbReference type="Google" id="ProtNLM"/>
    </source>
</evidence>
<sequence length="107" mass="12646">MSALRNLLNPLKTKNIPLVKSGGELYGTVIRTGTNAKTVTVQVERFFYNQKYKRNFSRPNRFQVHDEEEFCRVGDKVVIRACRPLSKTKRYYVRNLIYMTPRPYINK</sequence>
<dbReference type="CDD" id="cd00364">
    <property type="entry name" value="Ribosomal_uS17"/>
    <property type="match status" value="1"/>
</dbReference>
<reference evidence="4" key="1">
    <citation type="submission" date="2021-01" db="EMBL/GenBank/DDBJ databases">
        <authorList>
            <person name="Corre E."/>
            <person name="Pelletier E."/>
            <person name="Niang G."/>
            <person name="Scheremetjew M."/>
            <person name="Finn R."/>
            <person name="Kale V."/>
            <person name="Holt S."/>
            <person name="Cochrane G."/>
            <person name="Meng A."/>
            <person name="Brown T."/>
            <person name="Cohen L."/>
        </authorList>
    </citation>
    <scope>NUCLEOTIDE SEQUENCE</scope>
</reference>
<gene>
    <name evidence="4" type="ORF">FSAL1345_LOCUS884</name>
</gene>
<keyword evidence="3" id="KW-0687">Ribonucleoprotein</keyword>
<dbReference type="Gene3D" id="2.40.50.140">
    <property type="entry name" value="Nucleic acid-binding proteins"/>
    <property type="match status" value="1"/>
</dbReference>
<proteinExistence type="inferred from homology"/>
<keyword evidence="2" id="KW-0689">Ribosomal protein</keyword>
<dbReference type="GO" id="GO:0003735">
    <property type="term" value="F:structural constituent of ribosome"/>
    <property type="evidence" value="ECO:0007669"/>
    <property type="project" value="InterPro"/>
</dbReference>
<comment type="similarity">
    <text evidence="1">Belongs to the universal ribosomal protein uS17 family.</text>
</comment>
<evidence type="ECO:0000256" key="1">
    <source>
        <dbReference type="ARBA" id="ARBA00010254"/>
    </source>
</evidence>
<dbReference type="InterPro" id="IPR000266">
    <property type="entry name" value="Ribosomal_uS17"/>
</dbReference>